<evidence type="ECO:0000259" key="2">
    <source>
        <dbReference type="PROSITE" id="PS50887"/>
    </source>
</evidence>
<dbReference type="Gene3D" id="3.30.70.270">
    <property type="match status" value="1"/>
</dbReference>
<feature type="domain" description="GGDEF" evidence="2">
    <location>
        <begin position="249"/>
        <end position="380"/>
    </location>
</feature>
<dbReference type="EMBL" id="JBITLV010000006">
    <property type="protein sequence ID" value="MFI7589014.1"/>
    <property type="molecule type" value="Genomic_DNA"/>
</dbReference>
<keyword evidence="3" id="KW-0808">Transferase</keyword>
<dbReference type="PANTHER" id="PTHR46663:SF4">
    <property type="entry name" value="DIGUANYLATE CYCLASE DGCT-RELATED"/>
    <property type="match status" value="1"/>
</dbReference>
<evidence type="ECO:0000313" key="3">
    <source>
        <dbReference type="EMBL" id="MFI7589014.1"/>
    </source>
</evidence>
<dbReference type="CDD" id="cd01949">
    <property type="entry name" value="GGDEF"/>
    <property type="match status" value="1"/>
</dbReference>
<proteinExistence type="predicted"/>
<dbReference type="InterPro" id="IPR052163">
    <property type="entry name" value="DGC-Regulatory_Protein"/>
</dbReference>
<feature type="transmembrane region" description="Helical" evidence="1">
    <location>
        <begin position="28"/>
        <end position="49"/>
    </location>
</feature>
<dbReference type="PROSITE" id="PS50887">
    <property type="entry name" value="GGDEF"/>
    <property type="match status" value="1"/>
</dbReference>
<protein>
    <submittedName>
        <fullName evidence="3">Diguanylate cyclase domain-containing protein</fullName>
        <ecNumber evidence="3">2.7.7.65</ecNumber>
    </submittedName>
</protein>
<keyword evidence="1" id="KW-0812">Transmembrane</keyword>
<name>A0ABW8ARN3_9ACTN</name>
<dbReference type="SMART" id="SM00267">
    <property type="entry name" value="GGDEF"/>
    <property type="match status" value="1"/>
</dbReference>
<dbReference type="GO" id="GO:0052621">
    <property type="term" value="F:diguanylate cyclase activity"/>
    <property type="evidence" value="ECO:0007669"/>
    <property type="project" value="UniProtKB-EC"/>
</dbReference>
<dbReference type="Pfam" id="PF00990">
    <property type="entry name" value="GGDEF"/>
    <property type="match status" value="1"/>
</dbReference>
<keyword evidence="1" id="KW-1133">Transmembrane helix</keyword>
<dbReference type="InterPro" id="IPR000160">
    <property type="entry name" value="GGDEF_dom"/>
</dbReference>
<evidence type="ECO:0000313" key="4">
    <source>
        <dbReference type="Proteomes" id="UP001612915"/>
    </source>
</evidence>
<dbReference type="InterPro" id="IPR043128">
    <property type="entry name" value="Rev_trsase/Diguanyl_cyclase"/>
</dbReference>
<keyword evidence="1" id="KW-0472">Membrane</keyword>
<keyword evidence="3" id="KW-0548">Nucleotidyltransferase</keyword>
<sequence length="389" mass="41470">MDWLRARPAEIDDTTRCRLLEHAARTSAVANLSAPALVTLIWVVLAGSGEVDPPLVVWTTAVAVNFLVYGANLRRMLRALRAGAPPRRENALLATSLASTGTLWGSLAFVVPPVTDGSAAAVTVFGMSVVLMVGNLVFTSGSTGPFLAFHLTLAATSGTGMLVAGNWRLALLLAFTTVGGAALNRELHRTVVGAVTLARRNELLAAQLAEANAGLAEVASRDPLTGLANRDVFRGRIRDIMTDRRPDGPLPAVVYFDIDHFKTVNDTYGHAVGDRLLLEVTDRLAQRVGPGELLTRIGGDEFVLLVDDGRDGRGLEAAGRVMDAFAAPFSLDDVTRRFTASVGVAVADLTCTHVELVARADTALYRAKALGRDRVQDWESMQSEAALHI</sequence>
<feature type="transmembrane region" description="Helical" evidence="1">
    <location>
        <begin position="117"/>
        <end position="138"/>
    </location>
</feature>
<feature type="transmembrane region" description="Helical" evidence="1">
    <location>
        <begin position="91"/>
        <end position="111"/>
    </location>
</feature>
<evidence type="ECO:0000256" key="1">
    <source>
        <dbReference type="SAM" id="Phobius"/>
    </source>
</evidence>
<comment type="caution">
    <text evidence="3">The sequence shown here is derived from an EMBL/GenBank/DDBJ whole genome shotgun (WGS) entry which is preliminary data.</text>
</comment>
<dbReference type="EC" id="2.7.7.65" evidence="3"/>
<dbReference type="SUPFAM" id="SSF55073">
    <property type="entry name" value="Nucleotide cyclase"/>
    <property type="match status" value="1"/>
</dbReference>
<accession>A0ABW8ARN3</accession>
<keyword evidence="4" id="KW-1185">Reference proteome</keyword>
<dbReference type="InterPro" id="IPR029787">
    <property type="entry name" value="Nucleotide_cyclase"/>
</dbReference>
<dbReference type="Proteomes" id="UP001612915">
    <property type="component" value="Unassembled WGS sequence"/>
</dbReference>
<dbReference type="PANTHER" id="PTHR46663">
    <property type="entry name" value="DIGUANYLATE CYCLASE DGCT-RELATED"/>
    <property type="match status" value="1"/>
</dbReference>
<feature type="transmembrane region" description="Helical" evidence="1">
    <location>
        <begin position="145"/>
        <end position="167"/>
    </location>
</feature>
<reference evidence="3 4" key="1">
    <citation type="submission" date="2024-10" db="EMBL/GenBank/DDBJ databases">
        <title>The Natural Products Discovery Center: Release of the First 8490 Sequenced Strains for Exploring Actinobacteria Biosynthetic Diversity.</title>
        <authorList>
            <person name="Kalkreuter E."/>
            <person name="Kautsar S.A."/>
            <person name="Yang D."/>
            <person name="Bader C.D."/>
            <person name="Teijaro C.N."/>
            <person name="Fluegel L."/>
            <person name="Davis C.M."/>
            <person name="Simpson J.R."/>
            <person name="Lauterbach L."/>
            <person name="Steele A.D."/>
            <person name="Gui C."/>
            <person name="Meng S."/>
            <person name="Li G."/>
            <person name="Viehrig K."/>
            <person name="Ye F."/>
            <person name="Su P."/>
            <person name="Kiefer A.F."/>
            <person name="Nichols A."/>
            <person name="Cepeda A.J."/>
            <person name="Yan W."/>
            <person name="Fan B."/>
            <person name="Jiang Y."/>
            <person name="Adhikari A."/>
            <person name="Zheng C.-J."/>
            <person name="Schuster L."/>
            <person name="Cowan T.M."/>
            <person name="Smanski M.J."/>
            <person name="Chevrette M.G."/>
            <person name="De Carvalho L.P.S."/>
            <person name="Shen B."/>
        </authorList>
    </citation>
    <scope>NUCLEOTIDE SEQUENCE [LARGE SCALE GENOMIC DNA]</scope>
    <source>
        <strain evidence="3 4">NPDC049639</strain>
    </source>
</reference>
<feature type="transmembrane region" description="Helical" evidence="1">
    <location>
        <begin position="55"/>
        <end position="71"/>
    </location>
</feature>
<gene>
    <name evidence="3" type="ORF">ACIB24_18275</name>
</gene>
<organism evidence="3 4">
    <name type="scientific">Spongisporangium articulatum</name>
    <dbReference type="NCBI Taxonomy" id="3362603"/>
    <lineage>
        <taxon>Bacteria</taxon>
        <taxon>Bacillati</taxon>
        <taxon>Actinomycetota</taxon>
        <taxon>Actinomycetes</taxon>
        <taxon>Kineosporiales</taxon>
        <taxon>Kineosporiaceae</taxon>
        <taxon>Spongisporangium</taxon>
    </lineage>
</organism>
<dbReference type="NCBIfam" id="TIGR00254">
    <property type="entry name" value="GGDEF"/>
    <property type="match status" value="1"/>
</dbReference>
<dbReference type="RefSeq" id="WP_398283288.1">
    <property type="nucleotide sequence ID" value="NZ_JBITLV010000006.1"/>
</dbReference>